<proteinExistence type="predicted"/>
<accession>A0A090G6F9</accession>
<protein>
    <submittedName>
        <fullName evidence="2">Uncharacterized protein</fullName>
    </submittedName>
</protein>
<organism evidence="2 3">
    <name type="scientific">Mesorhizobium plurifarium</name>
    <dbReference type="NCBI Taxonomy" id="69974"/>
    <lineage>
        <taxon>Bacteria</taxon>
        <taxon>Pseudomonadati</taxon>
        <taxon>Pseudomonadota</taxon>
        <taxon>Alphaproteobacteria</taxon>
        <taxon>Hyphomicrobiales</taxon>
        <taxon>Phyllobacteriaceae</taxon>
        <taxon>Mesorhizobium</taxon>
    </lineage>
</organism>
<dbReference type="AlphaFoldDB" id="A0A090G6F9"/>
<evidence type="ECO:0000313" key="2">
    <source>
        <dbReference type="EMBL" id="CDX53240.1"/>
    </source>
</evidence>
<dbReference type="Proteomes" id="UP000046122">
    <property type="component" value="Unassembled WGS sequence"/>
</dbReference>
<gene>
    <name evidence="2" type="ORF">MPL3365_170336</name>
</gene>
<sequence length="90" mass="9774">MDGSSRPCPVHTSLQLAEAKLLSPAAAVACAIAGDRQARSARHLVHIRRPLRPHTEPVRRCVHTFAQPTGNLGPQQEGGPPSDQENRQIR</sequence>
<dbReference type="EMBL" id="CCNE01000009">
    <property type="protein sequence ID" value="CDX53240.1"/>
    <property type="molecule type" value="Genomic_DNA"/>
</dbReference>
<reference evidence="2 3" key="1">
    <citation type="submission" date="2014-08" db="EMBL/GenBank/DDBJ databases">
        <authorList>
            <person name="Moulin Lionel"/>
        </authorList>
    </citation>
    <scope>NUCLEOTIDE SEQUENCE [LARGE SCALE GENOMIC DNA]</scope>
</reference>
<name>A0A090G6F9_MESPL</name>
<evidence type="ECO:0000313" key="3">
    <source>
        <dbReference type="Proteomes" id="UP000046122"/>
    </source>
</evidence>
<feature type="region of interest" description="Disordered" evidence="1">
    <location>
        <begin position="65"/>
        <end position="90"/>
    </location>
</feature>
<evidence type="ECO:0000256" key="1">
    <source>
        <dbReference type="SAM" id="MobiDB-lite"/>
    </source>
</evidence>